<evidence type="ECO:0000313" key="2">
    <source>
        <dbReference type="Proteomes" id="UP000015106"/>
    </source>
</evidence>
<dbReference type="Proteomes" id="UP000015106">
    <property type="component" value="Chromosome 7"/>
</dbReference>
<organism evidence="1 2">
    <name type="scientific">Triticum urartu</name>
    <name type="common">Red wild einkorn</name>
    <name type="synonym">Crithodium urartu</name>
    <dbReference type="NCBI Taxonomy" id="4572"/>
    <lineage>
        <taxon>Eukaryota</taxon>
        <taxon>Viridiplantae</taxon>
        <taxon>Streptophyta</taxon>
        <taxon>Embryophyta</taxon>
        <taxon>Tracheophyta</taxon>
        <taxon>Spermatophyta</taxon>
        <taxon>Magnoliopsida</taxon>
        <taxon>Liliopsida</taxon>
        <taxon>Poales</taxon>
        <taxon>Poaceae</taxon>
        <taxon>BOP clade</taxon>
        <taxon>Pooideae</taxon>
        <taxon>Triticodae</taxon>
        <taxon>Triticeae</taxon>
        <taxon>Triticinae</taxon>
        <taxon>Triticum</taxon>
    </lineage>
</organism>
<accession>A0A8R7QZI1</accession>
<dbReference type="Gramene" id="TuG1812G0700003177.01.T08">
    <property type="protein sequence ID" value="TuG1812G0700003177.01.T08"/>
    <property type="gene ID" value="TuG1812G0700003177.01"/>
</dbReference>
<reference evidence="1" key="2">
    <citation type="submission" date="2018-03" db="EMBL/GenBank/DDBJ databases">
        <title>The Triticum urartu genome reveals the dynamic nature of wheat genome evolution.</title>
        <authorList>
            <person name="Ling H."/>
            <person name="Ma B."/>
            <person name="Shi X."/>
            <person name="Liu H."/>
            <person name="Dong L."/>
            <person name="Sun H."/>
            <person name="Cao Y."/>
            <person name="Gao Q."/>
            <person name="Zheng S."/>
            <person name="Li Y."/>
            <person name="Yu Y."/>
            <person name="Du H."/>
            <person name="Qi M."/>
            <person name="Li Y."/>
            <person name="Yu H."/>
            <person name="Cui Y."/>
            <person name="Wang N."/>
            <person name="Chen C."/>
            <person name="Wu H."/>
            <person name="Zhao Y."/>
            <person name="Zhang J."/>
            <person name="Li Y."/>
            <person name="Zhou W."/>
            <person name="Zhang B."/>
            <person name="Hu W."/>
            <person name="Eijk M."/>
            <person name="Tang J."/>
            <person name="Witsenboer H."/>
            <person name="Zhao S."/>
            <person name="Li Z."/>
            <person name="Zhang A."/>
            <person name="Wang D."/>
            <person name="Liang C."/>
        </authorList>
    </citation>
    <scope>NUCLEOTIDE SEQUENCE [LARGE SCALE GENOMIC DNA]</scope>
    <source>
        <strain evidence="1">cv. G1812</strain>
    </source>
</reference>
<reference evidence="2" key="1">
    <citation type="journal article" date="2013" name="Nature">
        <title>Draft genome of the wheat A-genome progenitor Triticum urartu.</title>
        <authorList>
            <person name="Ling H.Q."/>
            <person name="Zhao S."/>
            <person name="Liu D."/>
            <person name="Wang J."/>
            <person name="Sun H."/>
            <person name="Zhang C."/>
            <person name="Fan H."/>
            <person name="Li D."/>
            <person name="Dong L."/>
            <person name="Tao Y."/>
            <person name="Gao C."/>
            <person name="Wu H."/>
            <person name="Li Y."/>
            <person name="Cui Y."/>
            <person name="Guo X."/>
            <person name="Zheng S."/>
            <person name="Wang B."/>
            <person name="Yu K."/>
            <person name="Liang Q."/>
            <person name="Yang W."/>
            <person name="Lou X."/>
            <person name="Chen J."/>
            <person name="Feng M."/>
            <person name="Jian J."/>
            <person name="Zhang X."/>
            <person name="Luo G."/>
            <person name="Jiang Y."/>
            <person name="Liu J."/>
            <person name="Wang Z."/>
            <person name="Sha Y."/>
            <person name="Zhang B."/>
            <person name="Wu H."/>
            <person name="Tang D."/>
            <person name="Shen Q."/>
            <person name="Xue P."/>
            <person name="Zou S."/>
            <person name="Wang X."/>
            <person name="Liu X."/>
            <person name="Wang F."/>
            <person name="Yang Y."/>
            <person name="An X."/>
            <person name="Dong Z."/>
            <person name="Zhang K."/>
            <person name="Zhang X."/>
            <person name="Luo M.C."/>
            <person name="Dvorak J."/>
            <person name="Tong Y."/>
            <person name="Wang J."/>
            <person name="Yang H."/>
            <person name="Li Z."/>
            <person name="Wang D."/>
            <person name="Zhang A."/>
            <person name="Wang J."/>
        </authorList>
    </citation>
    <scope>NUCLEOTIDE SEQUENCE</scope>
    <source>
        <strain evidence="2">cv. G1812</strain>
    </source>
</reference>
<protein>
    <submittedName>
        <fullName evidence="1">Uncharacterized protein</fullName>
    </submittedName>
</protein>
<reference evidence="1" key="3">
    <citation type="submission" date="2022-06" db="UniProtKB">
        <authorList>
            <consortium name="EnsemblPlants"/>
        </authorList>
    </citation>
    <scope>IDENTIFICATION</scope>
</reference>
<proteinExistence type="predicted"/>
<evidence type="ECO:0000313" key="1">
    <source>
        <dbReference type="EnsemblPlants" id="TuG1812G0700003177.01.T08"/>
    </source>
</evidence>
<dbReference type="EnsemblPlants" id="TuG1812G0700003177.01.T08">
    <property type="protein sequence ID" value="TuG1812G0700003177.01.T08"/>
    <property type="gene ID" value="TuG1812G0700003177.01"/>
</dbReference>
<name>A0A8R7QZI1_TRIUA</name>
<sequence length="62" mass="7148">MATAVASQPRHFTLGGEPRAAICAASTSKICTLDKVYGFRWLEFRRQRIAFQRTRRWVHSIP</sequence>
<gene>
    <name evidence="1" type="primary">LOC125518831</name>
</gene>
<keyword evidence="2" id="KW-1185">Reference proteome</keyword>
<dbReference type="AlphaFoldDB" id="A0A8R7QZI1"/>